<evidence type="ECO:0000256" key="3">
    <source>
        <dbReference type="ARBA" id="ARBA00022723"/>
    </source>
</evidence>
<keyword evidence="3 7" id="KW-0479">Metal-binding</keyword>
<evidence type="ECO:0000256" key="4">
    <source>
        <dbReference type="ARBA" id="ARBA00023002"/>
    </source>
</evidence>
<accession>A0A7S2V1D6</accession>
<dbReference type="CDD" id="cd11046">
    <property type="entry name" value="CYP97"/>
    <property type="match status" value="1"/>
</dbReference>
<evidence type="ECO:0000256" key="6">
    <source>
        <dbReference type="ARBA" id="ARBA00023033"/>
    </source>
</evidence>
<dbReference type="SUPFAM" id="SSF48264">
    <property type="entry name" value="Cytochrome P450"/>
    <property type="match status" value="1"/>
</dbReference>
<dbReference type="PRINTS" id="PR00463">
    <property type="entry name" value="EP450I"/>
</dbReference>
<comment type="similarity">
    <text evidence="1 8">Belongs to the cytochrome P450 family.</text>
</comment>
<dbReference type="PANTHER" id="PTHR24291:SF50">
    <property type="entry name" value="BIFUNCTIONAL ALBAFLAVENONE MONOOXYGENASE_TERPENE SYNTHASE"/>
    <property type="match status" value="1"/>
</dbReference>
<evidence type="ECO:0000256" key="7">
    <source>
        <dbReference type="PIRSR" id="PIRSR602401-1"/>
    </source>
</evidence>
<feature type="chain" id="PRO_5031420691" evidence="9">
    <location>
        <begin position="24"/>
        <end position="681"/>
    </location>
</feature>
<feature type="signal peptide" evidence="9">
    <location>
        <begin position="1"/>
        <end position="23"/>
    </location>
</feature>
<dbReference type="InterPro" id="IPR050196">
    <property type="entry name" value="Cytochrome_P450_Monoox"/>
</dbReference>
<dbReference type="InterPro" id="IPR017972">
    <property type="entry name" value="Cyt_P450_CS"/>
</dbReference>
<keyword evidence="9" id="KW-0732">Signal</keyword>
<name>A0A7S2V1D6_9STRA</name>
<dbReference type="InterPro" id="IPR002401">
    <property type="entry name" value="Cyt_P450_E_grp-I"/>
</dbReference>
<evidence type="ECO:0000256" key="5">
    <source>
        <dbReference type="ARBA" id="ARBA00023004"/>
    </source>
</evidence>
<reference evidence="10" key="1">
    <citation type="submission" date="2021-01" db="EMBL/GenBank/DDBJ databases">
        <authorList>
            <person name="Corre E."/>
            <person name="Pelletier E."/>
            <person name="Niang G."/>
            <person name="Scheremetjew M."/>
            <person name="Finn R."/>
            <person name="Kale V."/>
            <person name="Holt S."/>
            <person name="Cochrane G."/>
            <person name="Meng A."/>
            <person name="Brown T."/>
            <person name="Cohen L."/>
        </authorList>
    </citation>
    <scope>NUCLEOTIDE SEQUENCE</scope>
    <source>
        <strain evidence="10">CCMP1661</strain>
    </source>
</reference>
<dbReference type="Gene3D" id="1.10.630.10">
    <property type="entry name" value="Cytochrome P450"/>
    <property type="match status" value="1"/>
</dbReference>
<dbReference type="PRINTS" id="PR00385">
    <property type="entry name" value="P450"/>
</dbReference>
<keyword evidence="2 7" id="KW-0349">Heme</keyword>
<dbReference type="AlphaFoldDB" id="A0A7S2V1D6"/>
<sequence>MKSLREFQIICGILVALYSGTNAFHSPSRLPHHQQVKSSSGHALRMEVFEGNPIGKFAWSNMWKLPIFARGEQGTPIKLGDSAYILRKNIEQIYGDEASIDGAQVATGSLDETMGDTMHLGLHQFFQKVYKEIYGGESTLHTQHHVIDEQQVMEQHRLEVEAAALSRIRAPKTSIDLSKPPTVNLAGDTMHLGLWNCFMRFGGVFKLCFGPKSFLVVSDPVVARSVLRDNSKKYDKGMLAELLFPIMGKGLIPADQETWKVRRRAIVPGFHQKWLDRMVSLYAECTQVLLDKLEAHATNKEVIAMETEFCSVSLDIIGKAVFNYDFGSVTKESPVIKAVYSTLQEVEHRSQMPLPYWEIPGASLFVPRLRRFNENLKLLNDILDELIEKAMATSHKTDLEELQNKNYDAVQDPSLLRFLVDMRGESSTCKQLRDDLMTMLIAGHETTAAVLTWALFELAQNPELVQKVQAEIDEVCGDRMPTWADIKELKLVRLCLAESLRMYPEPPLLIRRALEDDKFPAGTAGFEANVVRGQDLFISVYNIHRNPDFWPNPDKYDPERFLRPFKNPNVKDWAGYDPEIYTSNPSLLYPNEVASDFAFLPFGGGARKCVGDQFAFLEATVCLAAILRRYEFDFDGSPDDVGMATGATIHTKNNLKMHVRKRTNIDQMQESRHSNQSEVLV</sequence>
<proteinExistence type="inferred from homology"/>
<dbReference type="EMBL" id="HBHR01010980">
    <property type="protein sequence ID" value="CAD9862772.1"/>
    <property type="molecule type" value="Transcribed_RNA"/>
</dbReference>
<gene>
    <name evidence="10" type="ORF">FJAP1339_LOCUS5304</name>
</gene>
<evidence type="ECO:0000256" key="1">
    <source>
        <dbReference type="ARBA" id="ARBA00010617"/>
    </source>
</evidence>
<keyword evidence="6 8" id="KW-0503">Monooxygenase</keyword>
<dbReference type="GO" id="GO:0004497">
    <property type="term" value="F:monooxygenase activity"/>
    <property type="evidence" value="ECO:0007669"/>
    <property type="project" value="UniProtKB-KW"/>
</dbReference>
<dbReference type="InterPro" id="IPR036396">
    <property type="entry name" value="Cyt_P450_sf"/>
</dbReference>
<comment type="cofactor">
    <cofactor evidence="7">
        <name>heme</name>
        <dbReference type="ChEBI" id="CHEBI:30413"/>
    </cofactor>
</comment>
<feature type="binding site" description="axial binding residue" evidence="7">
    <location>
        <position position="609"/>
    </location>
    <ligand>
        <name>heme</name>
        <dbReference type="ChEBI" id="CHEBI:30413"/>
    </ligand>
    <ligandPart>
        <name>Fe</name>
        <dbReference type="ChEBI" id="CHEBI:18248"/>
    </ligandPart>
</feature>
<keyword evidence="4 8" id="KW-0560">Oxidoreductase</keyword>
<protein>
    <submittedName>
        <fullName evidence="10">Uncharacterized protein</fullName>
    </submittedName>
</protein>
<evidence type="ECO:0000256" key="8">
    <source>
        <dbReference type="RuleBase" id="RU000461"/>
    </source>
</evidence>
<dbReference type="GO" id="GO:0005506">
    <property type="term" value="F:iron ion binding"/>
    <property type="evidence" value="ECO:0007669"/>
    <property type="project" value="InterPro"/>
</dbReference>
<dbReference type="GO" id="GO:0016705">
    <property type="term" value="F:oxidoreductase activity, acting on paired donors, with incorporation or reduction of molecular oxygen"/>
    <property type="evidence" value="ECO:0007669"/>
    <property type="project" value="InterPro"/>
</dbReference>
<evidence type="ECO:0000256" key="2">
    <source>
        <dbReference type="ARBA" id="ARBA00022617"/>
    </source>
</evidence>
<dbReference type="PROSITE" id="PS00086">
    <property type="entry name" value="CYTOCHROME_P450"/>
    <property type="match status" value="1"/>
</dbReference>
<evidence type="ECO:0000313" key="10">
    <source>
        <dbReference type="EMBL" id="CAD9862772.1"/>
    </source>
</evidence>
<dbReference type="PANTHER" id="PTHR24291">
    <property type="entry name" value="CYTOCHROME P450 FAMILY 4"/>
    <property type="match status" value="1"/>
</dbReference>
<keyword evidence="5 7" id="KW-0408">Iron</keyword>
<organism evidence="10">
    <name type="scientific">Fibrocapsa japonica</name>
    <dbReference type="NCBI Taxonomy" id="94617"/>
    <lineage>
        <taxon>Eukaryota</taxon>
        <taxon>Sar</taxon>
        <taxon>Stramenopiles</taxon>
        <taxon>Ochrophyta</taxon>
        <taxon>Raphidophyceae</taxon>
        <taxon>Chattonellales</taxon>
        <taxon>Chattonellaceae</taxon>
        <taxon>Fibrocapsa</taxon>
    </lineage>
</organism>
<dbReference type="InterPro" id="IPR001128">
    <property type="entry name" value="Cyt_P450"/>
</dbReference>
<evidence type="ECO:0000256" key="9">
    <source>
        <dbReference type="SAM" id="SignalP"/>
    </source>
</evidence>
<dbReference type="GO" id="GO:0020037">
    <property type="term" value="F:heme binding"/>
    <property type="evidence" value="ECO:0007669"/>
    <property type="project" value="InterPro"/>
</dbReference>
<dbReference type="Pfam" id="PF00067">
    <property type="entry name" value="p450"/>
    <property type="match status" value="1"/>
</dbReference>